<comment type="caution">
    <text evidence="3">The sequence shown here is derived from an EMBL/GenBank/DDBJ whole genome shotgun (WGS) entry which is preliminary data.</text>
</comment>
<accession>A0AAV1JKL5</accession>
<organism evidence="3 4">
    <name type="scientific">Leptosia nina</name>
    <dbReference type="NCBI Taxonomy" id="320188"/>
    <lineage>
        <taxon>Eukaryota</taxon>
        <taxon>Metazoa</taxon>
        <taxon>Ecdysozoa</taxon>
        <taxon>Arthropoda</taxon>
        <taxon>Hexapoda</taxon>
        <taxon>Insecta</taxon>
        <taxon>Pterygota</taxon>
        <taxon>Neoptera</taxon>
        <taxon>Endopterygota</taxon>
        <taxon>Lepidoptera</taxon>
        <taxon>Glossata</taxon>
        <taxon>Ditrysia</taxon>
        <taxon>Papilionoidea</taxon>
        <taxon>Pieridae</taxon>
        <taxon>Pierinae</taxon>
        <taxon>Leptosia</taxon>
    </lineage>
</organism>
<feature type="signal peptide" evidence="2">
    <location>
        <begin position="1"/>
        <end position="24"/>
    </location>
</feature>
<evidence type="ECO:0000313" key="3">
    <source>
        <dbReference type="EMBL" id="CAK1548606.1"/>
    </source>
</evidence>
<name>A0AAV1JKL5_9NEOP</name>
<dbReference type="Proteomes" id="UP001497472">
    <property type="component" value="Unassembled WGS sequence"/>
</dbReference>
<feature type="chain" id="PRO_5043516598" evidence="2">
    <location>
        <begin position="25"/>
        <end position="352"/>
    </location>
</feature>
<feature type="region of interest" description="Disordered" evidence="1">
    <location>
        <begin position="329"/>
        <end position="352"/>
    </location>
</feature>
<evidence type="ECO:0000256" key="1">
    <source>
        <dbReference type="SAM" id="MobiDB-lite"/>
    </source>
</evidence>
<reference evidence="3 4" key="1">
    <citation type="submission" date="2023-11" db="EMBL/GenBank/DDBJ databases">
        <authorList>
            <person name="Okamura Y."/>
        </authorList>
    </citation>
    <scope>NUCLEOTIDE SEQUENCE [LARGE SCALE GENOMIC DNA]</scope>
</reference>
<sequence>MGWSFSWTILCLNLLSFLSGAVHCEISGGPISNNYENKELSSGNNVSTRSQLMNTLLTVAAANGVLPQLLPIIQPSLTSETPKDVPKTLNLIQLNQNQPSQEPVVVTGKPIISPSPCTKPQQIMAPAVRVDNPSIYPSSGIVQPIPATWQAQPVYRVPDTWQYQPARKEVIPATLSTPVTLENPSLAENENIDVDGVPATTSPCIQISNDPNESSVPVNLQINVPAQSVSPPQVTVVTAPVSQRSVQEPVMPQSPFPPFFHPPIVVDRSDSLSNLLPIILVALFANDRDCYGGCNCNCCCPCNGGSKNVVPIPYPIPFPINNAIVNSSGRCRSKSQRHQEKSSKEDEDEQDH</sequence>
<dbReference type="AlphaFoldDB" id="A0AAV1JKL5"/>
<proteinExistence type="predicted"/>
<protein>
    <submittedName>
        <fullName evidence="3">Uncharacterized protein</fullName>
    </submittedName>
</protein>
<keyword evidence="4" id="KW-1185">Reference proteome</keyword>
<gene>
    <name evidence="3" type="ORF">LNINA_LOCUS7973</name>
</gene>
<keyword evidence="2" id="KW-0732">Signal</keyword>
<dbReference type="EMBL" id="CAVLEF010000010">
    <property type="protein sequence ID" value="CAK1548606.1"/>
    <property type="molecule type" value="Genomic_DNA"/>
</dbReference>
<evidence type="ECO:0000313" key="4">
    <source>
        <dbReference type="Proteomes" id="UP001497472"/>
    </source>
</evidence>
<evidence type="ECO:0000256" key="2">
    <source>
        <dbReference type="SAM" id="SignalP"/>
    </source>
</evidence>